<evidence type="ECO:0000256" key="1">
    <source>
        <dbReference type="ARBA" id="ARBA00008857"/>
    </source>
</evidence>
<dbReference type="PANTHER" id="PTHR30349:SF64">
    <property type="entry name" value="PROPHAGE INTEGRASE INTD-RELATED"/>
    <property type="match status" value="1"/>
</dbReference>
<dbReference type="InterPro" id="IPR010998">
    <property type="entry name" value="Integrase_recombinase_N"/>
</dbReference>
<keyword evidence="6" id="KW-1185">Reference proteome</keyword>
<name>A0AA37J098_9FIRM</name>
<dbReference type="InterPro" id="IPR050090">
    <property type="entry name" value="Tyrosine_recombinase_XerCD"/>
</dbReference>
<reference evidence="5" key="1">
    <citation type="journal article" date="2022" name="Int. J. Syst. Evol. Microbiol.">
        <title>Genome-based, phenotypic and chemotaxonomic classification of Faecalibacterium strains: proposal of three novel species Faecalibacterium duncaniae sp. nov., Faecalibacterium hattorii sp. nov. and Faecalibacterium gallinarum sp. nov. .</title>
        <authorList>
            <person name="Sakamoto M."/>
            <person name="Sakurai N."/>
            <person name="Tanno H."/>
            <person name="Iino T."/>
            <person name="Ohkuma M."/>
            <person name="Endo A."/>
        </authorList>
    </citation>
    <scope>NUCLEOTIDE SEQUENCE</scope>
    <source>
        <strain evidence="5">JCM 17207</strain>
    </source>
</reference>
<dbReference type="Gene3D" id="1.10.150.130">
    <property type="match status" value="1"/>
</dbReference>
<feature type="domain" description="Tyr recombinase" evidence="4">
    <location>
        <begin position="186"/>
        <end position="391"/>
    </location>
</feature>
<dbReference type="SUPFAM" id="SSF56349">
    <property type="entry name" value="DNA breaking-rejoining enzymes"/>
    <property type="match status" value="1"/>
</dbReference>
<comment type="similarity">
    <text evidence="1">Belongs to the 'phage' integrase family.</text>
</comment>
<evidence type="ECO:0000313" key="5">
    <source>
        <dbReference type="EMBL" id="GJN65455.1"/>
    </source>
</evidence>
<keyword evidence="3" id="KW-0233">DNA recombination</keyword>
<dbReference type="EMBL" id="BQKV01000098">
    <property type="protein sequence ID" value="GJN65455.1"/>
    <property type="molecule type" value="Genomic_DNA"/>
</dbReference>
<sequence>MASIKVNKDKNGVIISCRWRACLGRDGTGKQIWATKTVKDVPDERTEAKIKKAWQLQADSWEKGLIAGTESRDNSSFKAFVEGDFWELHVLGGNLKPSSVAFYTNMKPRCIEYFGNKKLSAIRQTDCERFLIWLRDQKQKNGQPLSASTQKHIFNFLRTIFAFAEEKGYIAKSPMHGVKPPKQPHKEVDYLAPADAQRFITALQEAPTRWRAIMQIMIYLGLRRGEVCGLQWQDVDFVANTINVRRNVTYTAAAGVIVGEPKTTNSFRILPAPITLMQTLRAWKQEQAGQFCKAAGATVVITQTAFVFNADTDPYSPQFPTHLTKKVKAFCKAHNLPDMSPHDLRHTCGSLMLDSGVNLKAVQEFLGHEDPETTLKFYAGVDAESLRKAGNSLAKTLAIGG</sequence>
<evidence type="ECO:0000313" key="6">
    <source>
        <dbReference type="Proteomes" id="UP001055185"/>
    </source>
</evidence>
<keyword evidence="2" id="KW-0238">DNA-binding</keyword>
<dbReference type="PANTHER" id="PTHR30349">
    <property type="entry name" value="PHAGE INTEGRASE-RELATED"/>
    <property type="match status" value="1"/>
</dbReference>
<organism evidence="5 6">
    <name type="scientific">Faecalibacterium gallinarum</name>
    <dbReference type="NCBI Taxonomy" id="2903556"/>
    <lineage>
        <taxon>Bacteria</taxon>
        <taxon>Bacillati</taxon>
        <taxon>Bacillota</taxon>
        <taxon>Clostridia</taxon>
        <taxon>Eubacteriales</taxon>
        <taxon>Oscillospiraceae</taxon>
        <taxon>Faecalibacterium</taxon>
    </lineage>
</organism>
<dbReference type="InterPro" id="IPR011010">
    <property type="entry name" value="DNA_brk_join_enz"/>
</dbReference>
<proteinExistence type="inferred from homology"/>
<dbReference type="RefSeq" id="WP_238317672.1">
    <property type="nucleotide sequence ID" value="NZ_BQKV01000098.1"/>
</dbReference>
<dbReference type="InterPro" id="IPR025269">
    <property type="entry name" value="SAM-like_dom"/>
</dbReference>
<evidence type="ECO:0000256" key="3">
    <source>
        <dbReference type="ARBA" id="ARBA00023172"/>
    </source>
</evidence>
<dbReference type="Pfam" id="PF00589">
    <property type="entry name" value="Phage_integrase"/>
    <property type="match status" value="1"/>
</dbReference>
<accession>A0AA37J098</accession>
<gene>
    <name evidence="5" type="ORF">JCM17207_20800</name>
</gene>
<dbReference type="Gene3D" id="1.10.443.10">
    <property type="entry name" value="Intergrase catalytic core"/>
    <property type="match status" value="1"/>
</dbReference>
<dbReference type="GO" id="GO:0006310">
    <property type="term" value="P:DNA recombination"/>
    <property type="evidence" value="ECO:0007669"/>
    <property type="project" value="UniProtKB-KW"/>
</dbReference>
<dbReference type="GO" id="GO:0015074">
    <property type="term" value="P:DNA integration"/>
    <property type="evidence" value="ECO:0007669"/>
    <property type="project" value="InterPro"/>
</dbReference>
<dbReference type="Pfam" id="PF13102">
    <property type="entry name" value="Phage_int_SAM_5"/>
    <property type="match status" value="1"/>
</dbReference>
<dbReference type="GO" id="GO:0003677">
    <property type="term" value="F:DNA binding"/>
    <property type="evidence" value="ECO:0007669"/>
    <property type="project" value="UniProtKB-KW"/>
</dbReference>
<dbReference type="InterPro" id="IPR002104">
    <property type="entry name" value="Integrase_catalytic"/>
</dbReference>
<evidence type="ECO:0000259" key="4">
    <source>
        <dbReference type="PROSITE" id="PS51898"/>
    </source>
</evidence>
<dbReference type="InterPro" id="IPR013762">
    <property type="entry name" value="Integrase-like_cat_sf"/>
</dbReference>
<comment type="caution">
    <text evidence="5">The sequence shown here is derived from an EMBL/GenBank/DDBJ whole genome shotgun (WGS) entry which is preliminary data.</text>
</comment>
<protein>
    <recommendedName>
        <fullName evidence="4">Tyr recombinase domain-containing protein</fullName>
    </recommendedName>
</protein>
<dbReference type="AlphaFoldDB" id="A0AA37J098"/>
<dbReference type="CDD" id="cd01189">
    <property type="entry name" value="INT_ICEBs1_C_like"/>
    <property type="match status" value="1"/>
</dbReference>
<evidence type="ECO:0000256" key="2">
    <source>
        <dbReference type="ARBA" id="ARBA00023125"/>
    </source>
</evidence>
<dbReference type="PROSITE" id="PS51898">
    <property type="entry name" value="TYR_RECOMBINASE"/>
    <property type="match status" value="1"/>
</dbReference>
<dbReference type="Proteomes" id="UP001055185">
    <property type="component" value="Unassembled WGS sequence"/>
</dbReference>